<dbReference type="Pfam" id="PF00027">
    <property type="entry name" value="cNMP_binding"/>
    <property type="match status" value="1"/>
</dbReference>
<proteinExistence type="predicted"/>
<name>A0A917N1D0_9SPHI</name>
<dbReference type="AlphaFoldDB" id="A0A917N1D0"/>
<dbReference type="InterPro" id="IPR000595">
    <property type="entry name" value="cNMP-bd_dom"/>
</dbReference>
<dbReference type="Proteomes" id="UP000662074">
    <property type="component" value="Unassembled WGS sequence"/>
</dbReference>
<gene>
    <name evidence="2" type="ORF">GCM10011425_00590</name>
</gene>
<evidence type="ECO:0000313" key="2">
    <source>
        <dbReference type="EMBL" id="GGI48847.1"/>
    </source>
</evidence>
<dbReference type="InterPro" id="IPR014710">
    <property type="entry name" value="RmlC-like_jellyroll"/>
</dbReference>
<accession>A0A917N1D0</accession>
<reference evidence="2" key="2">
    <citation type="submission" date="2020-09" db="EMBL/GenBank/DDBJ databases">
        <authorList>
            <person name="Sun Q."/>
            <person name="Sedlacek I."/>
        </authorList>
    </citation>
    <scope>NUCLEOTIDE SEQUENCE</scope>
    <source>
        <strain evidence="2">CCM 8711</strain>
    </source>
</reference>
<dbReference type="Gene3D" id="2.60.120.10">
    <property type="entry name" value="Jelly Rolls"/>
    <property type="match status" value="1"/>
</dbReference>
<dbReference type="RefSeq" id="WP_188412730.1">
    <property type="nucleotide sequence ID" value="NZ_BMDO01000001.1"/>
</dbReference>
<reference evidence="2" key="1">
    <citation type="journal article" date="2014" name="Int. J. Syst. Evol. Microbiol.">
        <title>Complete genome sequence of Corynebacterium casei LMG S-19264T (=DSM 44701T), isolated from a smear-ripened cheese.</title>
        <authorList>
            <consortium name="US DOE Joint Genome Institute (JGI-PGF)"/>
            <person name="Walter F."/>
            <person name="Albersmeier A."/>
            <person name="Kalinowski J."/>
            <person name="Ruckert C."/>
        </authorList>
    </citation>
    <scope>NUCLEOTIDE SEQUENCE</scope>
    <source>
        <strain evidence="2">CCM 8711</strain>
    </source>
</reference>
<dbReference type="InterPro" id="IPR018490">
    <property type="entry name" value="cNMP-bd_dom_sf"/>
</dbReference>
<evidence type="ECO:0000313" key="3">
    <source>
        <dbReference type="Proteomes" id="UP000662074"/>
    </source>
</evidence>
<organism evidence="2 3">
    <name type="scientific">Mucilaginibacter galii</name>
    <dbReference type="NCBI Taxonomy" id="2005073"/>
    <lineage>
        <taxon>Bacteria</taxon>
        <taxon>Pseudomonadati</taxon>
        <taxon>Bacteroidota</taxon>
        <taxon>Sphingobacteriia</taxon>
        <taxon>Sphingobacteriales</taxon>
        <taxon>Sphingobacteriaceae</taxon>
        <taxon>Mucilaginibacter</taxon>
    </lineage>
</organism>
<dbReference type="CDD" id="cd00038">
    <property type="entry name" value="CAP_ED"/>
    <property type="match status" value="1"/>
</dbReference>
<dbReference type="EMBL" id="BMDO01000001">
    <property type="protein sequence ID" value="GGI48847.1"/>
    <property type="molecule type" value="Genomic_DNA"/>
</dbReference>
<protein>
    <submittedName>
        <fullName evidence="2">cAMP-binding protein</fullName>
    </submittedName>
</protein>
<comment type="caution">
    <text evidence="2">The sequence shown here is derived from an EMBL/GenBank/DDBJ whole genome shotgun (WGS) entry which is preliminary data.</text>
</comment>
<evidence type="ECO:0000259" key="1">
    <source>
        <dbReference type="Pfam" id="PF00027"/>
    </source>
</evidence>
<sequence>MDPQIATHLPIFRKQLEKFVVFNDEEWNVFASYLKIRTVKKKDHLIESGQICKEIGFIVSGSLRFYHVKDGHEITNYFCLDQEFVSSYSSFLKQVPGHTNIQALEEVLLITFTHQNIQQLLANPLMAYKMERFGRLIAEYLICCYEERVVSFITLTPEERYIALLESNSRLLQRIPQHYLATYLGITPVSLSRIRKRMFEVVK</sequence>
<keyword evidence="3" id="KW-1185">Reference proteome</keyword>
<feature type="domain" description="Cyclic nucleotide-binding" evidence="1">
    <location>
        <begin position="37"/>
        <end position="122"/>
    </location>
</feature>
<dbReference type="SUPFAM" id="SSF51206">
    <property type="entry name" value="cAMP-binding domain-like"/>
    <property type="match status" value="1"/>
</dbReference>